<proteinExistence type="predicted"/>
<sequence>MTSFVLAGFGFRAAAYLRLAQSLPGLECVGAVLRAPRPLPVPAFTSLAECVRQTRPDFLVTAVPPAANPTYILEAVSLGLPVLAETPPADPTPRPTAPPSPGAPLSATVPPYATAPHFPGAPPQPAPHVPGAPDLLGAPRFPGPQPAAPPSAAFAGHLSGISDTSFLSGLRELWSAVGESGLVQVAEQYLLMPSHAARLAAVRSGIIGAATQVHVSSTQQHHAVSLIRGMLGVGHAPAAVRAVRTTAPLLAPLDRSGWTDDPQPKPATTTIATIDFRDGRSAVYDFTTGQTRNLLRHRRLLVRGTHGELQDDDIVHMPAPRTVARTPLIRRQSGHDLDLNGFDTETILCGDRVLYRNPYPGHRFNDDEIATATLLDAMAAWVRGAAPPPYPLIEGLQDQALALAIEEAADSGREVVTAALT</sequence>
<dbReference type="SUPFAM" id="SSF51735">
    <property type="entry name" value="NAD(P)-binding Rossmann-fold domains"/>
    <property type="match status" value="1"/>
</dbReference>
<dbReference type="InterPro" id="IPR036291">
    <property type="entry name" value="NAD(P)-bd_dom_sf"/>
</dbReference>
<name>A0A285J339_9ACTN</name>
<dbReference type="Gene3D" id="3.30.360.10">
    <property type="entry name" value="Dihydrodipicolinate Reductase, domain 2"/>
    <property type="match status" value="1"/>
</dbReference>
<dbReference type="AlphaFoldDB" id="A0A285J339"/>
<evidence type="ECO:0000313" key="2">
    <source>
        <dbReference type="EMBL" id="SNY54745.1"/>
    </source>
</evidence>
<accession>A0A285J339</accession>
<dbReference type="RefSeq" id="WP_179855381.1">
    <property type="nucleotide sequence ID" value="NZ_OBDY01000015.1"/>
</dbReference>
<evidence type="ECO:0000313" key="3">
    <source>
        <dbReference type="Proteomes" id="UP000219612"/>
    </source>
</evidence>
<dbReference type="EMBL" id="OBDY01000015">
    <property type="protein sequence ID" value="SNY54745.1"/>
    <property type="molecule type" value="Genomic_DNA"/>
</dbReference>
<evidence type="ECO:0000256" key="1">
    <source>
        <dbReference type="SAM" id="MobiDB-lite"/>
    </source>
</evidence>
<gene>
    <name evidence="2" type="ORF">SAMN05421748_115147</name>
</gene>
<reference evidence="2 3" key="1">
    <citation type="submission" date="2017-09" db="EMBL/GenBank/DDBJ databases">
        <authorList>
            <person name="Ehlers B."/>
            <person name="Leendertz F.H."/>
        </authorList>
    </citation>
    <scope>NUCLEOTIDE SEQUENCE [LARGE SCALE GENOMIC DNA]</scope>
    <source>
        <strain evidence="2 3">CGMCC 4.6857</strain>
    </source>
</reference>
<dbReference type="Proteomes" id="UP000219612">
    <property type="component" value="Unassembled WGS sequence"/>
</dbReference>
<feature type="compositionally biased region" description="Pro residues" evidence="1">
    <location>
        <begin position="88"/>
        <end position="102"/>
    </location>
</feature>
<evidence type="ECO:0008006" key="4">
    <source>
        <dbReference type="Google" id="ProtNLM"/>
    </source>
</evidence>
<feature type="region of interest" description="Disordered" evidence="1">
    <location>
        <begin position="84"/>
        <end position="150"/>
    </location>
</feature>
<keyword evidence="3" id="KW-1185">Reference proteome</keyword>
<feature type="compositionally biased region" description="Pro residues" evidence="1">
    <location>
        <begin position="119"/>
        <end position="130"/>
    </location>
</feature>
<protein>
    <recommendedName>
        <fullName evidence="4">Oxidoreductase family, NAD-binding Rossmann fold</fullName>
    </recommendedName>
</protein>
<dbReference type="Gene3D" id="3.40.50.720">
    <property type="entry name" value="NAD(P)-binding Rossmann-like Domain"/>
    <property type="match status" value="1"/>
</dbReference>
<feature type="compositionally biased region" description="Low complexity" evidence="1">
    <location>
        <begin position="131"/>
        <end position="140"/>
    </location>
</feature>
<organism evidence="2 3">
    <name type="scientific">Paractinoplanes atraurantiacus</name>
    <dbReference type="NCBI Taxonomy" id="1036182"/>
    <lineage>
        <taxon>Bacteria</taxon>
        <taxon>Bacillati</taxon>
        <taxon>Actinomycetota</taxon>
        <taxon>Actinomycetes</taxon>
        <taxon>Micromonosporales</taxon>
        <taxon>Micromonosporaceae</taxon>
        <taxon>Paractinoplanes</taxon>
    </lineage>
</organism>